<gene>
    <name evidence="2" type="ORF">SAMN04488071_3467</name>
</gene>
<evidence type="ECO:0000313" key="2">
    <source>
        <dbReference type="EMBL" id="SDE63546.1"/>
    </source>
</evidence>
<dbReference type="SUPFAM" id="SSF56784">
    <property type="entry name" value="HAD-like"/>
    <property type="match status" value="1"/>
</dbReference>
<dbReference type="InterPro" id="IPR056782">
    <property type="entry name" value="HAD_PNKP"/>
</dbReference>
<evidence type="ECO:0000313" key="3">
    <source>
        <dbReference type="Proteomes" id="UP000183685"/>
    </source>
</evidence>
<dbReference type="InterPro" id="IPR023214">
    <property type="entry name" value="HAD_sf"/>
</dbReference>
<dbReference type="InterPro" id="IPR036412">
    <property type="entry name" value="HAD-like_sf"/>
</dbReference>
<dbReference type="OrthoDB" id="7592866at2"/>
<feature type="domain" description="Polynucleotide kinase PNKP phosphatase" evidence="1">
    <location>
        <begin position="3"/>
        <end position="142"/>
    </location>
</feature>
<dbReference type="RefSeq" id="WP_068309259.1">
    <property type="nucleotide sequence ID" value="NZ_FNAK01000008.1"/>
</dbReference>
<dbReference type="Pfam" id="PF25109">
    <property type="entry name" value="HAD_PNKP"/>
    <property type="match status" value="1"/>
</dbReference>
<sequence length="142" mass="16398">MFVIFDLDGTLADVDHRRHLVNGPRPDWPSFYRSCVSDSPKHEVIGALKAHLKAGHRVEIWSGRSDEVRAHTHDWLEEHGIDPSLLTRMRDARDFTPDHILKRNWLMACDARPDAVYDDRNKVVDMWRAEGIPCFQVAPGDF</sequence>
<evidence type="ECO:0000259" key="1">
    <source>
        <dbReference type="Pfam" id="PF25109"/>
    </source>
</evidence>
<keyword evidence="3" id="KW-1185">Reference proteome</keyword>
<protein>
    <recommendedName>
        <fullName evidence="1">Polynucleotide kinase PNKP phosphatase domain-containing protein</fullName>
    </recommendedName>
</protein>
<proteinExistence type="predicted"/>
<accession>A0A1G7EJH3</accession>
<dbReference type="Proteomes" id="UP000183685">
    <property type="component" value="Unassembled WGS sequence"/>
</dbReference>
<dbReference type="EMBL" id="FNAK01000008">
    <property type="protein sequence ID" value="SDE63546.1"/>
    <property type="molecule type" value="Genomic_DNA"/>
</dbReference>
<name>A0A1G7EJH3_9PROT</name>
<dbReference type="Gene3D" id="3.40.50.1000">
    <property type="entry name" value="HAD superfamily/HAD-like"/>
    <property type="match status" value="1"/>
</dbReference>
<reference evidence="2 3" key="1">
    <citation type="submission" date="2016-10" db="EMBL/GenBank/DDBJ databases">
        <authorList>
            <person name="de Groot N.N."/>
        </authorList>
    </citation>
    <scope>NUCLEOTIDE SEQUENCE [LARGE SCALE GENOMIC DNA]</scope>
    <source>
        <strain evidence="2 3">CGMCC 1.9109</strain>
    </source>
</reference>
<dbReference type="STRING" id="637679.GCA_001550055_00910"/>
<dbReference type="AlphaFoldDB" id="A0A1G7EJH3"/>
<organism evidence="2 3">
    <name type="scientific">Kordiimonas lacus</name>
    <dbReference type="NCBI Taxonomy" id="637679"/>
    <lineage>
        <taxon>Bacteria</taxon>
        <taxon>Pseudomonadati</taxon>
        <taxon>Pseudomonadota</taxon>
        <taxon>Alphaproteobacteria</taxon>
        <taxon>Kordiimonadales</taxon>
        <taxon>Kordiimonadaceae</taxon>
        <taxon>Kordiimonas</taxon>
    </lineage>
</organism>